<reference evidence="2 3" key="1">
    <citation type="submission" date="2018-02" db="EMBL/GenBank/DDBJ databases">
        <title>The genomes of Aspergillus section Nigri reveals drivers in fungal speciation.</title>
        <authorList>
            <consortium name="DOE Joint Genome Institute"/>
            <person name="Vesth T.C."/>
            <person name="Nybo J."/>
            <person name="Theobald S."/>
            <person name="Brandl J."/>
            <person name="Frisvad J.C."/>
            <person name="Nielsen K.F."/>
            <person name="Lyhne E.K."/>
            <person name="Kogle M.E."/>
            <person name="Kuo A."/>
            <person name="Riley R."/>
            <person name="Clum A."/>
            <person name="Nolan M."/>
            <person name="Lipzen A."/>
            <person name="Salamov A."/>
            <person name="Henrissat B."/>
            <person name="Wiebenga A."/>
            <person name="De vries R.P."/>
            <person name="Grigoriev I.V."/>
            <person name="Mortensen U.H."/>
            <person name="Andersen M.R."/>
            <person name="Baker S.E."/>
        </authorList>
    </citation>
    <scope>NUCLEOTIDE SEQUENCE [LARGE SCALE GENOMIC DNA]</scope>
    <source>
        <strain evidence="2 3">CBS 115571</strain>
    </source>
</reference>
<dbReference type="Pfam" id="PF05238">
    <property type="entry name" value="CENP-N"/>
    <property type="match status" value="1"/>
</dbReference>
<dbReference type="AlphaFoldDB" id="A0A2V5HGM8"/>
<dbReference type="GO" id="GO:0034080">
    <property type="term" value="P:CENP-A containing chromatin assembly"/>
    <property type="evidence" value="ECO:0007669"/>
    <property type="project" value="InterPro"/>
</dbReference>
<dbReference type="GO" id="GO:0007059">
    <property type="term" value="P:chromosome segregation"/>
    <property type="evidence" value="ECO:0007669"/>
    <property type="project" value="InterPro"/>
</dbReference>
<dbReference type="OMA" id="HPASLRW"/>
<sequence length="508" mass="55593">MDFVGDPTLDRSRPETLPVTMPRSRAIRAPTTASLPSNLRIPSSTSSLVKTFGKLTRQALLDLVFQWLEDGNVQHFAPYLQADEGGKRDEDGDDDGLRPYPAERTINGVRNAYQELQFRKGGKREVIDRILEGDWRHGITLRQLAMVDMRYMDDHPSGLRWTALELARIDNSSSNESSACIPRVHASTFLSSLQQQISPLVKAHYHLARSTSLPLTVLRVFVTTSPYQIAPRQSVESLTDSSRTIYVAFPDSCPFFYTSMASPQTASKTSPAPPNSLVATDARSLQRLVRDAIPKALSLPHQRYTVKPTSLTAKSLEALLALRGPGRSNQANGAFSIFADAALEGSPLDPRPSKTVSPEEYNRQSASVHFKDTAGKENTATDAKDVTLENKRASKRSFADPKDAGTSKKRTLALQSRFGTSGTLSSAPLDRLDVRLLDALPGDAKPTEHAQQPTVSLTFAGTDVIGGIRKLAELGVIDAERMPSWMTGEEGVSVVVVREGRRVTKAGR</sequence>
<feature type="compositionally biased region" description="Basic and acidic residues" evidence="1">
    <location>
        <begin position="382"/>
        <end position="406"/>
    </location>
</feature>
<dbReference type="Gene3D" id="3.10.20.720">
    <property type="match status" value="1"/>
</dbReference>
<evidence type="ECO:0000256" key="1">
    <source>
        <dbReference type="SAM" id="MobiDB-lite"/>
    </source>
</evidence>
<protein>
    <submittedName>
        <fullName evidence="2">CHL4-domain-containing protein</fullName>
    </submittedName>
</protein>
<organism evidence="2 3">
    <name type="scientific">Aspergillus violaceofuscus (strain CBS 115571)</name>
    <dbReference type="NCBI Taxonomy" id="1450538"/>
    <lineage>
        <taxon>Eukaryota</taxon>
        <taxon>Fungi</taxon>
        <taxon>Dikarya</taxon>
        <taxon>Ascomycota</taxon>
        <taxon>Pezizomycotina</taxon>
        <taxon>Eurotiomycetes</taxon>
        <taxon>Eurotiomycetidae</taxon>
        <taxon>Eurotiales</taxon>
        <taxon>Aspergillaceae</taxon>
        <taxon>Aspergillus</taxon>
    </lineage>
</organism>
<dbReference type="STRING" id="1450538.A0A2V5HGM8"/>
<dbReference type="EMBL" id="KZ825121">
    <property type="protein sequence ID" value="PYI20964.1"/>
    <property type="molecule type" value="Genomic_DNA"/>
</dbReference>
<accession>A0A2V5HGM8</accession>
<feature type="region of interest" description="Disordered" evidence="1">
    <location>
        <begin position="346"/>
        <end position="410"/>
    </location>
</feature>
<feature type="region of interest" description="Disordered" evidence="1">
    <location>
        <begin position="79"/>
        <end position="100"/>
    </location>
</feature>
<keyword evidence="3" id="KW-1185">Reference proteome</keyword>
<evidence type="ECO:0000313" key="3">
    <source>
        <dbReference type="Proteomes" id="UP000249829"/>
    </source>
</evidence>
<name>A0A2V5HGM8_ASPV1</name>
<proteinExistence type="predicted"/>
<evidence type="ECO:0000313" key="2">
    <source>
        <dbReference type="EMBL" id="PYI20964.1"/>
    </source>
</evidence>
<dbReference type="Proteomes" id="UP000249829">
    <property type="component" value="Unassembled WGS sequence"/>
</dbReference>
<dbReference type="InterPro" id="IPR007902">
    <property type="entry name" value="Chl4/mis15/CENP-N"/>
</dbReference>
<gene>
    <name evidence="2" type="ORF">BO99DRAFT_431229</name>
</gene>